<dbReference type="OrthoDB" id="5417887at2759"/>
<feature type="transmembrane region" description="Helical" evidence="7">
    <location>
        <begin position="139"/>
        <end position="159"/>
    </location>
</feature>
<dbReference type="PANTHER" id="PTHR33048:SF42">
    <property type="entry name" value="INTEGRAL MEMBRANE PROTEIN"/>
    <property type="match status" value="1"/>
</dbReference>
<gene>
    <name evidence="9" type="ORF">FOXB_07830</name>
</gene>
<evidence type="ECO:0000256" key="2">
    <source>
        <dbReference type="ARBA" id="ARBA00022692"/>
    </source>
</evidence>
<evidence type="ECO:0000256" key="5">
    <source>
        <dbReference type="ARBA" id="ARBA00038359"/>
    </source>
</evidence>
<organism evidence="9">
    <name type="scientific">Fusarium oxysporum (strain Fo5176)</name>
    <name type="common">Fusarium vascular wilt</name>
    <dbReference type="NCBI Taxonomy" id="660025"/>
    <lineage>
        <taxon>Eukaryota</taxon>
        <taxon>Fungi</taxon>
        <taxon>Dikarya</taxon>
        <taxon>Ascomycota</taxon>
        <taxon>Pezizomycotina</taxon>
        <taxon>Sordariomycetes</taxon>
        <taxon>Hypocreomycetidae</taxon>
        <taxon>Hypocreales</taxon>
        <taxon>Nectriaceae</taxon>
        <taxon>Fusarium</taxon>
        <taxon>Fusarium oxysporum species complex</taxon>
    </lineage>
</organism>
<evidence type="ECO:0000259" key="8">
    <source>
        <dbReference type="Pfam" id="PF20684"/>
    </source>
</evidence>
<dbReference type="EMBL" id="AFQF01002342">
    <property type="protein sequence ID" value="EGU81661.1"/>
    <property type="molecule type" value="Genomic_DNA"/>
</dbReference>
<feature type="transmembrane region" description="Helical" evidence="7">
    <location>
        <begin position="98"/>
        <end position="118"/>
    </location>
</feature>
<keyword evidence="2 7" id="KW-0812">Transmembrane</keyword>
<reference evidence="9" key="1">
    <citation type="journal article" date="2012" name="Mol. Plant Microbe Interact.">
        <title>A highly conserved effector in Fusarium oxysporum is required for full virulence on Arabidopsis.</title>
        <authorList>
            <person name="Thatcher L.F."/>
            <person name="Gardiner D.M."/>
            <person name="Kazan K."/>
            <person name="Manners J."/>
        </authorList>
    </citation>
    <scope>NUCLEOTIDE SEQUENCE [LARGE SCALE GENOMIC DNA]</scope>
    <source>
        <strain evidence="9">Fo5176</strain>
    </source>
</reference>
<dbReference type="GO" id="GO:0016020">
    <property type="term" value="C:membrane"/>
    <property type="evidence" value="ECO:0007669"/>
    <property type="project" value="UniProtKB-SubCell"/>
</dbReference>
<dbReference type="InterPro" id="IPR052337">
    <property type="entry name" value="SAT4-like"/>
</dbReference>
<comment type="subcellular location">
    <subcellularLocation>
        <location evidence="1">Membrane</location>
        <topology evidence="1">Multi-pass membrane protein</topology>
    </subcellularLocation>
</comment>
<evidence type="ECO:0000256" key="1">
    <source>
        <dbReference type="ARBA" id="ARBA00004141"/>
    </source>
</evidence>
<evidence type="ECO:0000256" key="4">
    <source>
        <dbReference type="ARBA" id="ARBA00023136"/>
    </source>
</evidence>
<keyword evidence="3 7" id="KW-1133">Transmembrane helix</keyword>
<feature type="domain" description="Rhodopsin" evidence="8">
    <location>
        <begin position="40"/>
        <end position="184"/>
    </location>
</feature>
<evidence type="ECO:0000256" key="7">
    <source>
        <dbReference type="SAM" id="Phobius"/>
    </source>
</evidence>
<feature type="region of interest" description="Disordered" evidence="6">
    <location>
        <begin position="309"/>
        <end position="330"/>
    </location>
</feature>
<evidence type="ECO:0000313" key="9">
    <source>
        <dbReference type="EMBL" id="EGU81661.1"/>
    </source>
</evidence>
<dbReference type="Pfam" id="PF20684">
    <property type="entry name" value="Fung_rhodopsin"/>
    <property type="match status" value="1"/>
</dbReference>
<proteinExistence type="inferred from homology"/>
<dbReference type="STRING" id="660025.F9FN49"/>
<sequence length="330" mass="37157">MAWLHTRATSTASLPHDGAGPTILAIVWVLASIAAVVLALRVYCKFKTHRGLWWDDYILLASWLMRQACLAVYISLVSYSVVHLNYGARDWDFPSKNLVPLVKLVVVGHPFMLTSIIWSKTAFGVTLLRITDGWMKWTVWFLIITTNIVLGLSILFFYLRCRPIQASWDPTVKGVCWDDAAIKYHIFSGDEKEGEDRRWDCHEYGYLTYKLQDLYSGSLYDGVSVTYWSAVEAATTMIAASIPVLRVLVGHVRSSARQYHRTGEATGSRRRSLNRTATLGARKQSQGDNQSEKSILNLAAGGVITAHEVSDNYPDHRDQDNLGGYEMDVF</sequence>
<feature type="transmembrane region" description="Helical" evidence="7">
    <location>
        <begin position="23"/>
        <end position="44"/>
    </location>
</feature>
<feature type="transmembrane region" description="Helical" evidence="7">
    <location>
        <begin position="56"/>
        <end position="78"/>
    </location>
</feature>
<name>F9FN49_FUSOF</name>
<dbReference type="PANTHER" id="PTHR33048">
    <property type="entry name" value="PTH11-LIKE INTEGRAL MEMBRANE PROTEIN (AFU_ORTHOLOGUE AFUA_5G11245)"/>
    <property type="match status" value="1"/>
</dbReference>
<protein>
    <recommendedName>
        <fullName evidence="8">Rhodopsin domain-containing protein</fullName>
    </recommendedName>
</protein>
<comment type="similarity">
    <text evidence="5">Belongs to the SAT4 family.</text>
</comment>
<evidence type="ECO:0000256" key="3">
    <source>
        <dbReference type="ARBA" id="ARBA00022989"/>
    </source>
</evidence>
<accession>F9FN49</accession>
<comment type="caution">
    <text evidence="9">The sequence shown here is derived from an EMBL/GenBank/DDBJ whole genome shotgun (WGS) entry which is preliminary data.</text>
</comment>
<dbReference type="InterPro" id="IPR049326">
    <property type="entry name" value="Rhodopsin_dom_fungi"/>
</dbReference>
<feature type="compositionally biased region" description="Basic and acidic residues" evidence="6">
    <location>
        <begin position="309"/>
        <end position="320"/>
    </location>
</feature>
<dbReference type="AlphaFoldDB" id="F9FN49"/>
<evidence type="ECO:0000256" key="6">
    <source>
        <dbReference type="SAM" id="MobiDB-lite"/>
    </source>
</evidence>
<keyword evidence="4 7" id="KW-0472">Membrane</keyword>